<evidence type="ECO:0000313" key="4">
    <source>
        <dbReference type="Proteomes" id="UP000283509"/>
    </source>
</evidence>
<reference evidence="3 4" key="1">
    <citation type="submission" date="2018-04" db="EMBL/GenBank/DDBJ databases">
        <authorList>
            <person name="Zhang X."/>
            <person name="Yuan J."/>
            <person name="Li F."/>
            <person name="Xiang J."/>
        </authorList>
    </citation>
    <scope>NUCLEOTIDE SEQUENCE [LARGE SCALE GENOMIC DNA]</scope>
    <source>
        <tissue evidence="3">Muscle</tissue>
    </source>
</reference>
<dbReference type="STRING" id="6689.A0A423UAE7"/>
<dbReference type="InterPro" id="IPR013106">
    <property type="entry name" value="Ig_V-set"/>
</dbReference>
<proteinExistence type="predicted"/>
<feature type="region of interest" description="Disordered" evidence="1">
    <location>
        <begin position="102"/>
        <end position="198"/>
    </location>
</feature>
<organism evidence="3 4">
    <name type="scientific">Penaeus vannamei</name>
    <name type="common">Whiteleg shrimp</name>
    <name type="synonym">Litopenaeus vannamei</name>
    <dbReference type="NCBI Taxonomy" id="6689"/>
    <lineage>
        <taxon>Eukaryota</taxon>
        <taxon>Metazoa</taxon>
        <taxon>Ecdysozoa</taxon>
        <taxon>Arthropoda</taxon>
        <taxon>Crustacea</taxon>
        <taxon>Multicrustacea</taxon>
        <taxon>Malacostraca</taxon>
        <taxon>Eumalacostraca</taxon>
        <taxon>Eucarida</taxon>
        <taxon>Decapoda</taxon>
        <taxon>Dendrobranchiata</taxon>
        <taxon>Penaeoidea</taxon>
        <taxon>Penaeidae</taxon>
        <taxon>Penaeus</taxon>
    </lineage>
</organism>
<evidence type="ECO:0000259" key="2">
    <source>
        <dbReference type="PROSITE" id="PS50835"/>
    </source>
</evidence>
<dbReference type="PANTHER" id="PTHR21261">
    <property type="entry name" value="BEAT PROTEIN"/>
    <property type="match status" value="1"/>
</dbReference>
<protein>
    <recommendedName>
        <fullName evidence="2">Ig-like domain-containing protein</fullName>
    </recommendedName>
</protein>
<sequence length="513" mass="56269">MMDPEMFADVMVFALYTSSEPTVALVPETLRAPFLLSHDRTSREMERVPRRHTCCLRSLSCDTRLTRPLLRRRTARGSISLHSLPLFLPPLHLLPLPLSIPPPSPPPSPSPSPTPSPPPSPTPSLHSPPPLPHSILDPLPPSIPSPLPTPSPPPPPLHPLPLPHSIPSPHSIPPPSPPLHPLPPPPLHPPPPPPPPNTGRCLRMSGVWVPPVAVSGTEVKFTCHYETSPSVNDTLYSLKWYRGHDQFYEYIPKNKPPMKVYESAHVHVDKSQSDANTVVLKGITRETSGSFQCEVMGDKPLFETDNYTKNMTVVDIPTWGPRLTHRPLSSKVGVQDIIQARCEVGPSDPPTEITWLINRTPAPPYARVETYKNENRVHVRSNRLLAKVRPGRSSDDSIGWGYCSPPPPPPPHHDLTLTLPPASLTPTPPPPLFPYPSPLTLTLTLPLFPYPPLLFPPMLLLPLPFPLPLSCVSYPYPSPPSSPPPSTLPSPPLPHPHLPFPLPLLVCLSGSLP</sequence>
<comment type="caution">
    <text evidence="3">The sequence shown here is derived from an EMBL/GenBank/DDBJ whole genome shotgun (WGS) entry which is preliminary data.</text>
</comment>
<dbReference type="PROSITE" id="PS50835">
    <property type="entry name" value="IG_LIKE"/>
    <property type="match status" value="1"/>
</dbReference>
<feature type="compositionally biased region" description="Pro residues" evidence="1">
    <location>
        <begin position="102"/>
        <end position="197"/>
    </location>
</feature>
<keyword evidence="4" id="KW-1185">Reference proteome</keyword>
<dbReference type="Proteomes" id="UP000283509">
    <property type="component" value="Unassembled WGS sequence"/>
</dbReference>
<feature type="domain" description="Ig-like" evidence="2">
    <location>
        <begin position="185"/>
        <end position="314"/>
    </location>
</feature>
<dbReference type="OrthoDB" id="6351205at2759"/>
<dbReference type="InterPro" id="IPR036179">
    <property type="entry name" value="Ig-like_dom_sf"/>
</dbReference>
<dbReference type="SUPFAM" id="SSF48726">
    <property type="entry name" value="Immunoglobulin"/>
    <property type="match status" value="1"/>
</dbReference>
<evidence type="ECO:0000256" key="1">
    <source>
        <dbReference type="SAM" id="MobiDB-lite"/>
    </source>
</evidence>
<dbReference type="PANTHER" id="PTHR21261:SF17">
    <property type="entry name" value="BEAT VI"/>
    <property type="match status" value="1"/>
</dbReference>
<dbReference type="Gene3D" id="2.60.40.10">
    <property type="entry name" value="Immunoglobulins"/>
    <property type="match status" value="1"/>
</dbReference>
<gene>
    <name evidence="3" type="ORF">C7M84_009536</name>
</gene>
<dbReference type="FunFam" id="2.60.40.10:FF:000437">
    <property type="entry name" value="Beat-IIIc, isoform A"/>
    <property type="match status" value="1"/>
</dbReference>
<dbReference type="AlphaFoldDB" id="A0A423UAE7"/>
<dbReference type="EMBL" id="QCYY01000221">
    <property type="protein sequence ID" value="ROT85665.1"/>
    <property type="molecule type" value="Genomic_DNA"/>
</dbReference>
<name>A0A423UAE7_PENVA</name>
<dbReference type="InterPro" id="IPR013783">
    <property type="entry name" value="Ig-like_fold"/>
</dbReference>
<dbReference type="InterPro" id="IPR007110">
    <property type="entry name" value="Ig-like_dom"/>
</dbReference>
<accession>A0A423UAE7</accession>
<evidence type="ECO:0000313" key="3">
    <source>
        <dbReference type="EMBL" id="ROT85665.1"/>
    </source>
</evidence>
<reference evidence="3 4" key="2">
    <citation type="submission" date="2019-01" db="EMBL/GenBank/DDBJ databases">
        <title>The decoding of complex shrimp genome reveals the adaptation for benthos swimmer, frequently molting mechanism and breeding impact on genome.</title>
        <authorList>
            <person name="Sun Y."/>
            <person name="Gao Y."/>
            <person name="Yu Y."/>
        </authorList>
    </citation>
    <scope>NUCLEOTIDE SEQUENCE [LARGE SCALE GENOMIC DNA]</scope>
    <source>
        <tissue evidence="3">Muscle</tissue>
    </source>
</reference>
<dbReference type="Pfam" id="PF07686">
    <property type="entry name" value="V-set"/>
    <property type="match status" value="1"/>
</dbReference>